<organism evidence="4">
    <name type="scientific">Chlorella variabilis</name>
    <name type="common">Green alga</name>
    <dbReference type="NCBI Taxonomy" id="554065"/>
    <lineage>
        <taxon>Eukaryota</taxon>
        <taxon>Viridiplantae</taxon>
        <taxon>Chlorophyta</taxon>
        <taxon>core chlorophytes</taxon>
        <taxon>Trebouxiophyceae</taxon>
        <taxon>Chlorellales</taxon>
        <taxon>Chlorellaceae</taxon>
        <taxon>Chlorella clade</taxon>
        <taxon>Chlorella</taxon>
    </lineage>
</organism>
<feature type="region of interest" description="Disordered" evidence="1">
    <location>
        <begin position="235"/>
        <end position="255"/>
    </location>
</feature>
<name>E1ZKD1_CHLVA</name>
<dbReference type="KEGG" id="cvr:CHLNCDRAFT_136441"/>
<gene>
    <name evidence="3" type="ORF">CHLNCDRAFT_136441</name>
</gene>
<keyword evidence="2" id="KW-1133">Transmembrane helix</keyword>
<keyword evidence="4" id="KW-1185">Reference proteome</keyword>
<sequence length="657" mass="67215">MDDGIASHLAAACSRSALHSEAFVQLRELFPDCQLLRLSFGLQNKVMLSITVQLAQEGRTHASYVPIHPTAAAAAVLQNNPVVVVRQDKRSPLWDQEDLYQREGCAALSVVSMPFYWPPRAGAQWEGAPLPVPQNPAFHPTFGALTAAGQAALTQDSMHLLLDLAARTGRHVGPHISMLLSSLEAAGLLPSEADAQEELGMGEEDAGSEGEEGIEDLFGFEDAQHLAADTEAADLLPALGPPPPPANPGIPCCPQQRAEPADWMVEEAAAARAAAAARLAAAGEGGDEAGAEAGAEDAPEDEAEGGAEASSPSSPLSAAPTPAGPRSVAAGRQPAGGQGGGVASSGGIASSGGATPAAAPALGGAPPAAAPTPASSRSSGAAVRGLSPAAALGSRRRRERGSNGGGGFSVPIGSAASMSSLLPWQNLTFQPEGLERAFIAHYSRRQERRDLAMLAALVLGLLAAAAARLQAAWPAGVAAMLLFSPYFFDAQLYQSQREKLVAGAQLLLSVFLASLAPPAPPLGAAACAAAAACDLPGSGRGSMAGFGICWFVLHHCGLLHVLAAPLLLRLPMNRALPVQGASLAMALYRLPGVYAGMLGRLDTVHVLLLGLLLAAGALAALAACQTLERRQREVWLARRVRRGAGMSAAAVALMSPR</sequence>
<feature type="compositionally biased region" description="Gly residues" evidence="1">
    <location>
        <begin position="334"/>
        <end position="344"/>
    </location>
</feature>
<feature type="compositionally biased region" description="Acidic residues" evidence="1">
    <location>
        <begin position="285"/>
        <end position="305"/>
    </location>
</feature>
<dbReference type="GeneID" id="17353140"/>
<dbReference type="OrthoDB" id="515349at2759"/>
<dbReference type="Proteomes" id="UP000008141">
    <property type="component" value="Unassembled WGS sequence"/>
</dbReference>
<feature type="transmembrane region" description="Helical" evidence="2">
    <location>
        <begin position="544"/>
        <end position="568"/>
    </location>
</feature>
<evidence type="ECO:0000256" key="1">
    <source>
        <dbReference type="SAM" id="MobiDB-lite"/>
    </source>
</evidence>
<dbReference type="InParanoid" id="E1ZKD1"/>
<feature type="transmembrane region" description="Helical" evidence="2">
    <location>
        <begin position="604"/>
        <end position="624"/>
    </location>
</feature>
<protein>
    <submittedName>
        <fullName evidence="3">Uncharacterized protein</fullName>
    </submittedName>
</protein>
<accession>E1ZKD1</accession>
<feature type="compositionally biased region" description="Low complexity" evidence="1">
    <location>
        <begin position="345"/>
        <end position="393"/>
    </location>
</feature>
<dbReference type="RefSeq" id="XP_005845888.1">
    <property type="nucleotide sequence ID" value="XM_005845826.1"/>
</dbReference>
<reference evidence="3 4" key="1">
    <citation type="journal article" date="2010" name="Plant Cell">
        <title>The Chlorella variabilis NC64A genome reveals adaptation to photosymbiosis, coevolution with viruses, and cryptic sex.</title>
        <authorList>
            <person name="Blanc G."/>
            <person name="Duncan G."/>
            <person name="Agarkova I."/>
            <person name="Borodovsky M."/>
            <person name="Gurnon J."/>
            <person name="Kuo A."/>
            <person name="Lindquist E."/>
            <person name="Lucas S."/>
            <person name="Pangilinan J."/>
            <person name="Polle J."/>
            <person name="Salamov A."/>
            <person name="Terry A."/>
            <person name="Yamada T."/>
            <person name="Dunigan D.D."/>
            <person name="Grigoriev I.V."/>
            <person name="Claverie J.M."/>
            <person name="Van Etten J.L."/>
        </authorList>
    </citation>
    <scope>NUCLEOTIDE SEQUENCE [LARGE SCALE GENOMIC DNA]</scope>
    <source>
        <strain evidence="3 4">NC64A</strain>
    </source>
</reference>
<feature type="transmembrane region" description="Helical" evidence="2">
    <location>
        <begin position="500"/>
        <end position="516"/>
    </location>
</feature>
<keyword evidence="2" id="KW-0472">Membrane</keyword>
<feature type="transmembrane region" description="Helical" evidence="2">
    <location>
        <begin position="580"/>
        <end position="598"/>
    </location>
</feature>
<evidence type="ECO:0000313" key="3">
    <source>
        <dbReference type="EMBL" id="EFN53786.1"/>
    </source>
</evidence>
<proteinExistence type="predicted"/>
<evidence type="ECO:0000313" key="4">
    <source>
        <dbReference type="Proteomes" id="UP000008141"/>
    </source>
</evidence>
<feature type="transmembrane region" description="Helical" evidence="2">
    <location>
        <begin position="473"/>
        <end position="488"/>
    </location>
</feature>
<feature type="compositionally biased region" description="Low complexity" evidence="1">
    <location>
        <begin position="306"/>
        <end position="333"/>
    </location>
</feature>
<keyword evidence="2" id="KW-0812">Transmembrane</keyword>
<feature type="region of interest" description="Disordered" evidence="1">
    <location>
        <begin position="283"/>
        <end position="408"/>
    </location>
</feature>
<dbReference type="EMBL" id="GL433850">
    <property type="protein sequence ID" value="EFN53786.1"/>
    <property type="molecule type" value="Genomic_DNA"/>
</dbReference>
<feature type="compositionally biased region" description="Pro residues" evidence="1">
    <location>
        <begin position="239"/>
        <end position="248"/>
    </location>
</feature>
<evidence type="ECO:0000256" key="2">
    <source>
        <dbReference type="SAM" id="Phobius"/>
    </source>
</evidence>
<dbReference type="AlphaFoldDB" id="E1ZKD1"/>